<dbReference type="InterPro" id="IPR037914">
    <property type="entry name" value="SpoVT-AbrB_sf"/>
</dbReference>
<gene>
    <name evidence="2" type="ORF">ACE5IX_07080</name>
</gene>
<feature type="domain" description="SpoVT-AbrB" evidence="1">
    <location>
        <begin position="6"/>
        <end position="49"/>
    </location>
</feature>
<proteinExistence type="predicted"/>
<keyword evidence="2" id="KW-0238">DNA-binding</keyword>
<sequence>MKASVVKIGNSKGIRIPKAILEECHIAEDVDLSIDEGNIIIKALMSKPRDGWERQFKEMSARNEDNLLIPDSMDLSVKNREW</sequence>
<dbReference type="InterPro" id="IPR007159">
    <property type="entry name" value="SpoVT-AbrB_dom"/>
</dbReference>
<evidence type="ECO:0000313" key="2">
    <source>
        <dbReference type="EMBL" id="MFB5736260.1"/>
    </source>
</evidence>
<dbReference type="Gene3D" id="2.10.260.10">
    <property type="match status" value="1"/>
</dbReference>
<protein>
    <submittedName>
        <fullName evidence="2">AbrB/MazE/SpoVT family DNA-binding domain-containing protein</fullName>
    </submittedName>
</protein>
<dbReference type="EMBL" id="JBHILJ010000003">
    <property type="protein sequence ID" value="MFB5736260.1"/>
    <property type="molecule type" value="Genomic_DNA"/>
</dbReference>
<comment type="caution">
    <text evidence="2">The sequence shown here is derived from an EMBL/GenBank/DDBJ whole genome shotgun (WGS) entry which is preliminary data.</text>
</comment>
<accession>A0ABV5BM19</accession>
<dbReference type="RefSeq" id="WP_135700527.1">
    <property type="nucleotide sequence ID" value="NZ_JBHILI010000004.1"/>
</dbReference>
<organism evidence="2 3">
    <name type="scientific">Leptospira wolffii</name>
    <dbReference type="NCBI Taxonomy" id="409998"/>
    <lineage>
        <taxon>Bacteria</taxon>
        <taxon>Pseudomonadati</taxon>
        <taxon>Spirochaetota</taxon>
        <taxon>Spirochaetia</taxon>
        <taxon>Leptospirales</taxon>
        <taxon>Leptospiraceae</taxon>
        <taxon>Leptospira</taxon>
    </lineage>
</organism>
<dbReference type="GO" id="GO:0003677">
    <property type="term" value="F:DNA binding"/>
    <property type="evidence" value="ECO:0007669"/>
    <property type="project" value="UniProtKB-KW"/>
</dbReference>
<dbReference type="Pfam" id="PF04014">
    <property type="entry name" value="MazE_antitoxin"/>
    <property type="match status" value="1"/>
</dbReference>
<name>A0ABV5BM19_9LEPT</name>
<evidence type="ECO:0000313" key="3">
    <source>
        <dbReference type="Proteomes" id="UP001580391"/>
    </source>
</evidence>
<reference evidence="2 3" key="1">
    <citation type="submission" date="2024-09" db="EMBL/GenBank/DDBJ databases">
        <title>Taxonomic and Genotyping Characterization of Leptospira Strains isolated from Multiple Sources in Colombia highlights the importance of intermediate species.</title>
        <authorList>
            <person name="Torres Higuera L."/>
            <person name="Rojas Tapias D."/>
            <person name="Jimenez Velasquez S."/>
            <person name="Renjifo Ibanez C."/>
        </authorList>
    </citation>
    <scope>NUCLEOTIDE SEQUENCE [LARGE SCALE GENOMIC DNA]</scope>
    <source>
        <strain evidence="2 3">Lep080</strain>
    </source>
</reference>
<keyword evidence="3" id="KW-1185">Reference proteome</keyword>
<dbReference type="Proteomes" id="UP001580391">
    <property type="component" value="Unassembled WGS sequence"/>
</dbReference>
<dbReference type="SUPFAM" id="SSF89447">
    <property type="entry name" value="AbrB/MazE/MraZ-like"/>
    <property type="match status" value="1"/>
</dbReference>
<dbReference type="SMART" id="SM00966">
    <property type="entry name" value="SpoVT_AbrB"/>
    <property type="match status" value="1"/>
</dbReference>
<evidence type="ECO:0000259" key="1">
    <source>
        <dbReference type="SMART" id="SM00966"/>
    </source>
</evidence>